<keyword evidence="3" id="KW-1185">Reference proteome</keyword>
<evidence type="ECO:0000313" key="2">
    <source>
        <dbReference type="Ensembl" id="ENSOCUP00000034138.1"/>
    </source>
</evidence>
<proteinExistence type="predicted"/>
<evidence type="ECO:0000313" key="3">
    <source>
        <dbReference type="Proteomes" id="UP000001811"/>
    </source>
</evidence>
<reference evidence="2 3" key="1">
    <citation type="journal article" date="2011" name="Nature">
        <title>A high-resolution map of human evolutionary constraint using 29 mammals.</title>
        <authorList>
            <person name="Lindblad-Toh K."/>
            <person name="Garber M."/>
            <person name="Zuk O."/>
            <person name="Lin M.F."/>
            <person name="Parker B.J."/>
            <person name="Washietl S."/>
            <person name="Kheradpour P."/>
            <person name="Ernst J."/>
            <person name="Jordan G."/>
            <person name="Mauceli E."/>
            <person name="Ward L.D."/>
            <person name="Lowe C.B."/>
            <person name="Holloway A.K."/>
            <person name="Clamp M."/>
            <person name="Gnerre S."/>
            <person name="Alfoldi J."/>
            <person name="Beal K."/>
            <person name="Chang J."/>
            <person name="Clawson H."/>
            <person name="Cuff J."/>
            <person name="Di Palma F."/>
            <person name="Fitzgerald S."/>
            <person name="Flicek P."/>
            <person name="Guttman M."/>
            <person name="Hubisz M.J."/>
            <person name="Jaffe D.B."/>
            <person name="Jungreis I."/>
            <person name="Kent W.J."/>
            <person name="Kostka D."/>
            <person name="Lara M."/>
            <person name="Martins A.L."/>
            <person name="Massingham T."/>
            <person name="Moltke I."/>
            <person name="Raney B.J."/>
            <person name="Rasmussen M.D."/>
            <person name="Robinson J."/>
            <person name="Stark A."/>
            <person name="Vilella A.J."/>
            <person name="Wen J."/>
            <person name="Xie X."/>
            <person name="Zody M.C."/>
            <person name="Baldwin J."/>
            <person name="Bloom T."/>
            <person name="Chin C.W."/>
            <person name="Heiman D."/>
            <person name="Nicol R."/>
            <person name="Nusbaum C."/>
            <person name="Young S."/>
            <person name="Wilkinson J."/>
            <person name="Worley K.C."/>
            <person name="Kovar C.L."/>
            <person name="Muzny D.M."/>
            <person name="Gibbs R.A."/>
            <person name="Cree A."/>
            <person name="Dihn H.H."/>
            <person name="Fowler G."/>
            <person name="Jhangiani S."/>
            <person name="Joshi V."/>
            <person name="Lee S."/>
            <person name="Lewis L.R."/>
            <person name="Nazareth L.V."/>
            <person name="Okwuonu G."/>
            <person name="Santibanez J."/>
            <person name="Warren W.C."/>
            <person name="Mardis E.R."/>
            <person name="Weinstock G.M."/>
            <person name="Wilson R.K."/>
            <person name="Delehaunty K."/>
            <person name="Dooling D."/>
            <person name="Fronik C."/>
            <person name="Fulton L."/>
            <person name="Fulton B."/>
            <person name="Graves T."/>
            <person name="Minx P."/>
            <person name="Sodergren E."/>
            <person name="Birney E."/>
            <person name="Margulies E.H."/>
            <person name="Herrero J."/>
            <person name="Green E.D."/>
            <person name="Haussler D."/>
            <person name="Siepel A."/>
            <person name="Goldman N."/>
            <person name="Pollard K.S."/>
            <person name="Pedersen J.S."/>
            <person name="Lander E.S."/>
            <person name="Kellis M."/>
        </authorList>
    </citation>
    <scope>NUCLEOTIDE SEQUENCE [LARGE SCALE GENOMIC DNA]</scope>
    <source>
        <strain evidence="2 3">Thorbecke inbred</strain>
    </source>
</reference>
<dbReference type="InParanoid" id="A0A5F9CKK2"/>
<dbReference type="AlphaFoldDB" id="A0A5F9CKK2"/>
<protein>
    <submittedName>
        <fullName evidence="2">Uncharacterized protein</fullName>
    </submittedName>
</protein>
<dbReference type="EMBL" id="AAGW02007485">
    <property type="status" value="NOT_ANNOTATED_CDS"/>
    <property type="molecule type" value="Genomic_DNA"/>
</dbReference>
<reference evidence="2" key="3">
    <citation type="submission" date="2025-09" db="UniProtKB">
        <authorList>
            <consortium name="Ensembl"/>
        </authorList>
    </citation>
    <scope>IDENTIFICATION</scope>
    <source>
        <strain evidence="2">Thorbecke</strain>
    </source>
</reference>
<keyword evidence="1" id="KW-0472">Membrane</keyword>
<dbReference type="Ensembl" id="ENSOCUT00000062112.1">
    <property type="protein sequence ID" value="ENSOCUP00000034138.1"/>
    <property type="gene ID" value="ENSOCUG00000037238.1"/>
</dbReference>
<accession>A0A5F9CKK2</accession>
<sequence length="106" mass="11783">LVGILHILQTNPSSAYSILQIVTNLGFAICINWIHDKIEKGKIPLKVFQPSPKDHEKHSEDPQCPHKVHIVNRIKSGKDAVKILGLEKKLLVSNPTSVLCSWANCV</sequence>
<keyword evidence="1" id="KW-0812">Transmembrane</keyword>
<dbReference type="SMR" id="A0A5F9CKK2"/>
<organism evidence="2 3">
    <name type="scientific">Oryctolagus cuniculus</name>
    <name type="common">Rabbit</name>
    <dbReference type="NCBI Taxonomy" id="9986"/>
    <lineage>
        <taxon>Eukaryota</taxon>
        <taxon>Metazoa</taxon>
        <taxon>Chordata</taxon>
        <taxon>Craniata</taxon>
        <taxon>Vertebrata</taxon>
        <taxon>Euteleostomi</taxon>
        <taxon>Mammalia</taxon>
        <taxon>Eutheria</taxon>
        <taxon>Euarchontoglires</taxon>
        <taxon>Glires</taxon>
        <taxon>Lagomorpha</taxon>
        <taxon>Leporidae</taxon>
        <taxon>Oryctolagus</taxon>
    </lineage>
</organism>
<dbReference type="STRING" id="9986.ENSOCUP00000034138"/>
<keyword evidence="1" id="KW-1133">Transmembrane helix</keyword>
<name>A0A5F9CKK2_RABIT</name>
<evidence type="ECO:0000256" key="1">
    <source>
        <dbReference type="SAM" id="Phobius"/>
    </source>
</evidence>
<feature type="transmembrane region" description="Helical" evidence="1">
    <location>
        <begin position="15"/>
        <end position="34"/>
    </location>
</feature>
<dbReference type="GeneTree" id="ENSGT00940000169007"/>
<dbReference type="Bgee" id="ENSOCUG00000037238">
    <property type="expression patterns" value="Expressed in blood and 12 other cell types or tissues"/>
</dbReference>
<dbReference type="Proteomes" id="UP000001811">
    <property type="component" value="Chromosome 2"/>
</dbReference>
<reference evidence="2" key="2">
    <citation type="submission" date="2025-08" db="UniProtKB">
        <authorList>
            <consortium name="Ensembl"/>
        </authorList>
    </citation>
    <scope>IDENTIFICATION</scope>
    <source>
        <strain evidence="2">Thorbecke</strain>
    </source>
</reference>